<dbReference type="Proteomes" id="UP000279236">
    <property type="component" value="Unassembled WGS sequence"/>
</dbReference>
<proteinExistence type="predicted"/>
<evidence type="ECO:0000256" key="1">
    <source>
        <dbReference type="SAM" id="Phobius"/>
    </source>
</evidence>
<organism evidence="2 3">
    <name type="scientific">Apiotrichum porosum</name>
    <dbReference type="NCBI Taxonomy" id="105984"/>
    <lineage>
        <taxon>Eukaryota</taxon>
        <taxon>Fungi</taxon>
        <taxon>Dikarya</taxon>
        <taxon>Basidiomycota</taxon>
        <taxon>Agaricomycotina</taxon>
        <taxon>Tremellomycetes</taxon>
        <taxon>Trichosporonales</taxon>
        <taxon>Trichosporonaceae</taxon>
        <taxon>Apiotrichum</taxon>
    </lineage>
</organism>
<evidence type="ECO:0000313" key="2">
    <source>
        <dbReference type="EMBL" id="RSH76941.1"/>
    </source>
</evidence>
<dbReference type="AlphaFoldDB" id="A0A427XDE8"/>
<keyword evidence="1" id="KW-1133">Transmembrane helix</keyword>
<dbReference type="EMBL" id="RSCE01000019">
    <property type="protein sequence ID" value="RSH76941.1"/>
    <property type="molecule type" value="Genomic_DNA"/>
</dbReference>
<sequence length="171" mass="18961">MVYVLGLFVVFLVILVMWLYRYLRARWNAQKQARNASPDDPTLPIFHRPSFASTADLVAEHIVLPQPVQVNPYGYGMYSRLGGDYGRGAGNPLPAVNRAHPECGSDPDLPAYSKFATSPCRHKGGGRCFVFARPSVGSSDPHIVSVRLMRASEPFLPQTRHRVLDVPPAVF</sequence>
<keyword evidence="1" id="KW-0812">Transmembrane</keyword>
<keyword evidence="1" id="KW-0472">Membrane</keyword>
<gene>
    <name evidence="2" type="ORF">EHS24_003878</name>
</gene>
<feature type="transmembrane region" description="Helical" evidence="1">
    <location>
        <begin position="6"/>
        <end position="23"/>
    </location>
</feature>
<dbReference type="RefSeq" id="XP_028472088.1">
    <property type="nucleotide sequence ID" value="XM_028619515.1"/>
</dbReference>
<protein>
    <submittedName>
        <fullName evidence="2">Uncharacterized protein</fullName>
    </submittedName>
</protein>
<comment type="caution">
    <text evidence="2">The sequence shown here is derived from an EMBL/GenBank/DDBJ whole genome shotgun (WGS) entry which is preliminary data.</text>
</comment>
<keyword evidence="3" id="KW-1185">Reference proteome</keyword>
<evidence type="ECO:0000313" key="3">
    <source>
        <dbReference type="Proteomes" id="UP000279236"/>
    </source>
</evidence>
<name>A0A427XDE8_9TREE</name>
<accession>A0A427XDE8</accession>
<reference evidence="2 3" key="1">
    <citation type="submission" date="2018-11" db="EMBL/GenBank/DDBJ databases">
        <title>Genome sequence of Apiotrichum porosum DSM 27194.</title>
        <authorList>
            <person name="Aliyu H."/>
            <person name="Gorte O."/>
            <person name="Ochsenreither K."/>
        </authorList>
    </citation>
    <scope>NUCLEOTIDE SEQUENCE [LARGE SCALE GENOMIC DNA]</scope>
    <source>
        <strain evidence="2 3">DSM 27194</strain>
    </source>
</reference>
<dbReference type="GeneID" id="39588421"/>